<feature type="compositionally biased region" description="Low complexity" evidence="1">
    <location>
        <begin position="1"/>
        <end position="21"/>
    </location>
</feature>
<dbReference type="SUPFAM" id="SSF56112">
    <property type="entry name" value="Protein kinase-like (PK-like)"/>
    <property type="match status" value="1"/>
</dbReference>
<feature type="region of interest" description="Disordered" evidence="1">
    <location>
        <begin position="1"/>
        <end position="22"/>
    </location>
</feature>
<evidence type="ECO:0008006" key="4">
    <source>
        <dbReference type="Google" id="ProtNLM"/>
    </source>
</evidence>
<proteinExistence type="predicted"/>
<evidence type="ECO:0000256" key="1">
    <source>
        <dbReference type="SAM" id="MobiDB-lite"/>
    </source>
</evidence>
<evidence type="ECO:0000313" key="2">
    <source>
        <dbReference type="EMBL" id="RDB15497.1"/>
    </source>
</evidence>
<dbReference type="Proteomes" id="UP000076154">
    <property type="component" value="Unassembled WGS sequence"/>
</dbReference>
<gene>
    <name evidence="2" type="ORF">Hypma_004221</name>
</gene>
<dbReference type="InParanoid" id="A0A369J4D4"/>
<dbReference type="AlphaFoldDB" id="A0A369J4D4"/>
<sequence length="352" mass="39796">MVVLTESTSTSTPTHSPISQSFHTDLTSVSSVTIQGMVSSRSNPVDVTLTRAESFPGCRYSELMTDIPPIPGWAAAHPPKDQCNISLRLGERISDGRIGLVYSVDVLGITHAPGENMDVDLPPQLCIKVAKERHSRSLAREAWFYEQLAFSGECAGMVTPRCFGFFTVRLRECFDLAGNSVTRVEPWSQAKPEATTPNNTLLHDDMDYDSFRDEQSARDKSPWNKLEASWAEPLLCLLLLERLGPPFTNVPRNTVSEDEYMQELRDMIYDIGYAGVFHGDFRYTNILRAPDEDSSPLCPRHRCRHRWRIIDFDRAYKLHFTETDSSSAYDFEKATVLQARAAIQNPYFWGCP</sequence>
<keyword evidence="3" id="KW-1185">Reference proteome</keyword>
<dbReference type="InterPro" id="IPR011009">
    <property type="entry name" value="Kinase-like_dom_sf"/>
</dbReference>
<reference evidence="2" key="1">
    <citation type="submission" date="2018-04" db="EMBL/GenBank/DDBJ databases">
        <title>Whole genome sequencing of Hypsizygus marmoreus.</title>
        <authorList>
            <person name="Choi I.-G."/>
            <person name="Min B."/>
            <person name="Kim J.-G."/>
            <person name="Kim S."/>
            <person name="Oh Y.-L."/>
            <person name="Kong W.-S."/>
            <person name="Park H."/>
            <person name="Jeong J."/>
            <person name="Song E.-S."/>
        </authorList>
    </citation>
    <scope>NUCLEOTIDE SEQUENCE [LARGE SCALE GENOMIC DNA]</scope>
    <source>
        <strain evidence="2">51987-8</strain>
    </source>
</reference>
<accession>A0A369J4D4</accession>
<organism evidence="2 3">
    <name type="scientific">Hypsizygus marmoreus</name>
    <name type="common">White beech mushroom</name>
    <name type="synonym">Agaricus marmoreus</name>
    <dbReference type="NCBI Taxonomy" id="39966"/>
    <lineage>
        <taxon>Eukaryota</taxon>
        <taxon>Fungi</taxon>
        <taxon>Dikarya</taxon>
        <taxon>Basidiomycota</taxon>
        <taxon>Agaricomycotina</taxon>
        <taxon>Agaricomycetes</taxon>
        <taxon>Agaricomycetidae</taxon>
        <taxon>Agaricales</taxon>
        <taxon>Tricholomatineae</taxon>
        <taxon>Lyophyllaceae</taxon>
        <taxon>Hypsizygus</taxon>
    </lineage>
</organism>
<comment type="caution">
    <text evidence="2">The sequence shown here is derived from an EMBL/GenBank/DDBJ whole genome shotgun (WGS) entry which is preliminary data.</text>
</comment>
<dbReference type="EMBL" id="LUEZ02000158">
    <property type="protein sequence ID" value="RDB15497.1"/>
    <property type="molecule type" value="Genomic_DNA"/>
</dbReference>
<name>A0A369J4D4_HYPMA</name>
<protein>
    <recommendedName>
        <fullName evidence="4">Protein kinase domain-containing protein</fullName>
    </recommendedName>
</protein>
<evidence type="ECO:0000313" key="3">
    <source>
        <dbReference type="Proteomes" id="UP000076154"/>
    </source>
</evidence>
<dbReference type="OrthoDB" id="3182995at2759"/>